<keyword evidence="6" id="KW-1133">Transmembrane helix</keyword>
<keyword evidence="2" id="KW-0134">Cell wall</keyword>
<evidence type="ECO:0000313" key="8">
    <source>
        <dbReference type="EMBL" id="RLP83893.1"/>
    </source>
</evidence>
<dbReference type="GO" id="GO:0005975">
    <property type="term" value="P:carbohydrate metabolic process"/>
    <property type="evidence" value="ECO:0007669"/>
    <property type="project" value="UniProtKB-ARBA"/>
</dbReference>
<keyword evidence="4" id="KW-0732">Signal</keyword>
<name>A0A3L7ATP8_9MICO</name>
<evidence type="ECO:0000256" key="3">
    <source>
        <dbReference type="ARBA" id="ARBA00022525"/>
    </source>
</evidence>
<dbReference type="InterPro" id="IPR019931">
    <property type="entry name" value="LPXTG_anchor"/>
</dbReference>
<organism evidence="8 9">
    <name type="scientific">Mycetocola lacteus</name>
    <dbReference type="NCBI Taxonomy" id="76637"/>
    <lineage>
        <taxon>Bacteria</taxon>
        <taxon>Bacillati</taxon>
        <taxon>Actinomycetota</taxon>
        <taxon>Actinomycetes</taxon>
        <taxon>Micrococcales</taxon>
        <taxon>Microbacteriaceae</taxon>
        <taxon>Mycetocola</taxon>
    </lineage>
</organism>
<dbReference type="SUPFAM" id="SSF117074">
    <property type="entry name" value="Hypothetical protein PA1324"/>
    <property type="match status" value="1"/>
</dbReference>
<dbReference type="PANTHER" id="PTHR34819:SF3">
    <property type="entry name" value="CELL SURFACE PROTEIN"/>
    <property type="match status" value="1"/>
</dbReference>
<accession>A0A3L7ATP8</accession>
<evidence type="ECO:0000256" key="5">
    <source>
        <dbReference type="ARBA" id="ARBA00023088"/>
    </source>
</evidence>
<feature type="transmembrane region" description="Helical" evidence="6">
    <location>
        <begin position="1678"/>
        <end position="1698"/>
    </location>
</feature>
<evidence type="ECO:0000256" key="1">
    <source>
        <dbReference type="ARBA" id="ARBA00004613"/>
    </source>
</evidence>
<evidence type="ECO:0000256" key="6">
    <source>
        <dbReference type="SAM" id="Phobius"/>
    </source>
</evidence>
<dbReference type="EMBL" id="RCUY01000002">
    <property type="protein sequence ID" value="RLP83893.1"/>
    <property type="molecule type" value="Genomic_DNA"/>
</dbReference>
<dbReference type="GO" id="GO:0005576">
    <property type="term" value="C:extracellular region"/>
    <property type="evidence" value="ECO:0007669"/>
    <property type="project" value="UniProtKB-SubCell"/>
</dbReference>
<feature type="domain" description="Gram-positive cocci surface proteins LPxTG" evidence="7">
    <location>
        <begin position="1670"/>
        <end position="1706"/>
    </location>
</feature>
<dbReference type="NCBIfam" id="TIGR01451">
    <property type="entry name" value="B_ant_repeat"/>
    <property type="match status" value="2"/>
</dbReference>
<dbReference type="InterPro" id="IPR013783">
    <property type="entry name" value="Ig-like_fold"/>
</dbReference>
<dbReference type="RefSeq" id="WP_121687520.1">
    <property type="nucleotide sequence ID" value="NZ_RCUY01000002.1"/>
</dbReference>
<gene>
    <name evidence="8" type="ORF">D9V34_03545</name>
</gene>
<proteinExistence type="predicted"/>
<sequence>MTIFTPGPNAAPVTRLRWRRSRLLAGIVASALAIGGLVVLDTTNAHAAEGSFLQSSVSIDDDGISGVPGDESKTDGLVAVRNSAYFSWRMSLNELKDGTITQTLPPLWSWDLASINASGMHNPEGVSGYTSGFELTNDNRTLTATVSGTGTSTGAMSVVFPRLRAVVGADATSGESIKYAPEVTVTDKDGSRTAEVRGDVKSLDVVWRNRVQTVINVGNNAGGANETFDFGAGPEDALRINGGIWTQNPGQAGDATFELGNNHKYVGTLELKTRDGRPYTGPISFTMQPDARGTYGLLDYKYDQATGKITVKFDRSEVQTQQFSLLYQVRIPKKNAPDISTTSLDNIIQAHYSFVKDGDWKTQDGSPIVDATPQGVSSWGEFYYRTTPTGGGGGAGAQYTYHVWDSTLKTLYNNTRLMPGTDIRTQSYYIPLATQNDGDATFYPQPIADTTMYNLWNPDQMTLKDPSDIRFQVRTAALPEETFNTFVEGTDYRLYYTTQTWGPLMQRQDMNAATWTLRSDFTGALNTVSGVKVEYIKNGGVYAPEGNVDRDRFGLRLNVPLTVIKELPKGTEEANDGVVPTQGLIYTHAAPVGEAVGPLGIASGAQNVFVRIAEATLPIAVNAIDGNKNPVVPARQRILAGESVRYTVQPQFSWLAVGLTEADKVVKNARFEVCLPPNANAIDLAPIDKTLWNVTISPEACVTPNGAWNKPFSGLGKLVVTPKFDLRVDKPVPSFAVDIETSMIPPRNQEGSFDAMAFFWGDGFTRNGAEWNFVAVANWVRGFATAPAIARYELTNEAPEVGGGDSVSFTLNWMNYQPGPSGQASFVAVLPYNGDAAGTKLTGPLTLESAVLDMKPETGSTLQISVDPAVRNGKTGDAPAGEVEWINYADATPEQIAAATAIRVSIETLTVGPDGVGSVTINMAAPQSQAGDEIKLNATGITNMGDPGFEATLGKGQPSTVSVVDSVISGVIWNDADGNGIRAAGEDGLRAVTVSLVDAAGKPVLDGAGKPRQATTDASGAYSFGSLTAGSYRVAVDVKTLPATEQWKYTSGAGEPISASTSAVLNGEVANVDFGFQALPVGITFTKTGAAPAKIAAGEPVTFTFTVTNSGGTELQGVAITDKLAGLGAVEFGAWPDAARPGVLPVGASVSATALYPLTQADIDRGSVTNDATVTGQSAEGKSVTEKAQAVVQLPGTSAIALALTGTVDSTDPANNVSGDPVNYEYTVTNTGSQTLTGVTLTSELKGLSTITFGSWPKTAGTLAPGESVTATASTKLTQAHINAGVITNPSSVTAQNPAKADVTAAQSLDIPLGATSGIQIVASGTVPSGVSAAGEGVEYSATFTNGGGTTLTDVKLDPASPWAAKPHTIVWPNPAAPGVLEPGQKASVAFTDALTQAQVDAGKVIADDFVVVGTDPSAATVTASAPVEILLDPVVAISLTATGEVVGEPIAGSRADYEMVITNTGAATLTETELLSDLKGLGDISFGDKAARGIVPSELAPGASVTAHASIDLTQAHVDAGQIVNPVNVTGTSALGKTAVDTDEVVLALPGTSGLALVKTATLVRDGAGIDYAFTITNIGTVTVSEIAIADQMPGLGEVTMVWPGAEGVLAPGEVATATAAYATTEADHGTTVTNLASVTGVDPTGDPVEASATAQADVPKLADPPGILSLTGAEGAGLFATLVLLLLLAGAALILWNRKRERNA</sequence>
<dbReference type="InterPro" id="IPR033764">
    <property type="entry name" value="Sdr_B"/>
</dbReference>
<dbReference type="PANTHER" id="PTHR34819">
    <property type="entry name" value="LARGE CYSTEINE-RICH PERIPLASMIC PROTEIN OMCB"/>
    <property type="match status" value="1"/>
</dbReference>
<comment type="subcellular location">
    <subcellularLocation>
        <location evidence="1">Secreted</location>
    </subcellularLocation>
</comment>
<evidence type="ECO:0000259" key="7">
    <source>
        <dbReference type="PROSITE" id="PS50847"/>
    </source>
</evidence>
<evidence type="ECO:0000256" key="4">
    <source>
        <dbReference type="ARBA" id="ARBA00022729"/>
    </source>
</evidence>
<dbReference type="Pfam" id="PF17210">
    <property type="entry name" value="SdrD_B"/>
    <property type="match status" value="1"/>
</dbReference>
<dbReference type="OrthoDB" id="3169091at2"/>
<dbReference type="Gene3D" id="2.60.40.10">
    <property type="entry name" value="Immunoglobulins"/>
    <property type="match status" value="2"/>
</dbReference>
<evidence type="ECO:0000313" key="9">
    <source>
        <dbReference type="Proteomes" id="UP000269438"/>
    </source>
</evidence>
<dbReference type="Pfam" id="PF24346">
    <property type="entry name" value="DUF7507"/>
    <property type="match status" value="5"/>
</dbReference>
<dbReference type="PROSITE" id="PS50847">
    <property type="entry name" value="GRAM_POS_ANCHORING"/>
    <property type="match status" value="1"/>
</dbReference>
<evidence type="ECO:0000256" key="2">
    <source>
        <dbReference type="ARBA" id="ARBA00022512"/>
    </source>
</evidence>
<keyword evidence="6" id="KW-0472">Membrane</keyword>
<dbReference type="InterPro" id="IPR055354">
    <property type="entry name" value="DUF7507"/>
</dbReference>
<comment type="caution">
    <text evidence="8">The sequence shown here is derived from an EMBL/GenBank/DDBJ whole genome shotgun (WGS) entry which is preliminary data.</text>
</comment>
<dbReference type="Proteomes" id="UP000269438">
    <property type="component" value="Unassembled WGS sequence"/>
</dbReference>
<dbReference type="InterPro" id="IPR047589">
    <property type="entry name" value="DUF11_rpt"/>
</dbReference>
<keyword evidence="5" id="KW-0572">Peptidoglycan-anchor</keyword>
<dbReference type="InterPro" id="IPR051172">
    <property type="entry name" value="Chlamydia_OmcB"/>
</dbReference>
<keyword evidence="6" id="KW-0812">Transmembrane</keyword>
<reference evidence="8 9" key="1">
    <citation type="submission" date="2018-10" db="EMBL/GenBank/DDBJ databases">
        <authorList>
            <person name="Li J."/>
        </authorList>
    </citation>
    <scope>NUCLEOTIDE SEQUENCE [LARGE SCALE GENOMIC DNA]</scope>
    <source>
        <strain evidence="8 9">JCM 11654</strain>
    </source>
</reference>
<keyword evidence="3" id="KW-0964">Secreted</keyword>
<keyword evidence="9" id="KW-1185">Reference proteome</keyword>
<protein>
    <submittedName>
        <fullName evidence="8">DUF11 domain-containing protein</fullName>
    </submittedName>
</protein>